<evidence type="ECO:0000256" key="2">
    <source>
        <dbReference type="SAM" id="Phobius"/>
    </source>
</evidence>
<dbReference type="GO" id="GO:0005509">
    <property type="term" value="F:calcium ion binding"/>
    <property type="evidence" value="ECO:0007669"/>
    <property type="project" value="InterPro"/>
</dbReference>
<feature type="region of interest" description="Disordered" evidence="1">
    <location>
        <begin position="1911"/>
        <end position="1930"/>
    </location>
</feature>
<feature type="transmembrane region" description="Helical" evidence="2">
    <location>
        <begin position="2291"/>
        <end position="2311"/>
    </location>
</feature>
<feature type="compositionally biased region" description="Pro residues" evidence="1">
    <location>
        <begin position="1961"/>
        <end position="1978"/>
    </location>
</feature>
<sequence>MPYRHIRFTPTCNNTWCAVNELRFRYQEAEIDLSSATTYFLNDLSDPQLRNGAILVDFTAPIFIDEFSFSMPYNSSVNAPSRWVLEGTNDRVRRCILAGAPDYQAMGDGTYAQRNGETLYGRSVYRDSSGGIMYFDDASASWWVSPAIQEGGYGAIRCVGAASDPHLLTSPCLAWNGQVWDVAPNVTFDCLGNEWVVLHRQSRLYILPEVITAPLLWFRVSRRAVEWTLLIENISGHVGQLESDPEDGYVSAGITAGGESLLRTLGRIGGDTTSGDRCSVTLRVNVSFVEGSDGGTAIDCAATAFGIGGWLLPDLPGSGKLWLTCANSTELQANPWVQRYAEATADASFSFSSGELQKSPDAHALKSQIARILEIAVSPTLVVSLAGPLNYFVCPLGTNCTFAPGLQVRIIKGGKTCGCAEEVLTIETHGFYKACYCLSDLVDLPGQSSVACDTDGDFTSLAGIVLGMGPEPARLVALYLTLGHSWQADATGFTSHAPIYEEMLQYAAGLKFSSLQFPSVVQITNASAPVCGYNLYACDLVGEVFCTLGEACSVLLNGTSLRNENGLKVGRMSSPCASRLEYPSLAAFEGLVNPKDGCSRSDGHKATYRPVHTWDLGRPTRGSTAAVTLQEPGPGVYKLCWGHDPPNQTLEEEQYPVEAGFFMMLGPLAMDFECYLHFPCTINISGIGLSPTNMVLLIETATGRCGDVGLPALDSAWSIPNPTAVSQDDLRSNNFYSFGIARGKSGASHRICWAHNPVAEASGTIYPLTDSALYRVEIDPDFFWIRLTAIVDCVLGRLCTVTIIGSGIVPSSGVLLVTNPSRCGDASAEVVDISELTNPAGVQPIGGASSAQGLYILGYASSMAPPFGFRVCWGPNPANASGTEFPYEVDYPMYWQPTPFFEHRVGSVGLVRFDSEETSHKLLALFSDPSDTPATSNRLTGSLMEWQDYDCCQMAGHAAGAVLQVDGSDRALPFGSYVFHERPSDDLTAVALTTREPLAQGLYDCVGACDFTSKHTDYVLLAGFRDLSSPEKHPGNLMLLKAQPTGPQAAPTWQARRAAQHFGQMPPQSLADWEDGFRPCVTVDPLAACAYASRATVQSLKVARLSATRLLAAFVNGPSQHGTVAVVSVSHHLPDHWSITLGLKQVVNSNATSHVAVAALSDSAAVVFYDDEATATVQARAVQVDAQDEAVVGDVEYIGAGSLTGSNLSHATDEGNETNSSYRATYRRMSACGLTDSTALVVFAPVHGAKGQVVLVRLQSAGEAMRVAELPLRDSMDDVSLVRLSADKAMVVYRDEADGGVAKAQEVSVFENFNGRPFALGLGSTSTFTHFPVEGLVAVDLNATGWIWTWDDFSNRRQLQQTLTPSRCRLGLFNSEFQDVAAARRGAPSARAEMAYRRPFSSLHRVRTSEAPSSFHGSWPICNELDATARIPSVACVAEAARGHGGADALLSHTGSSSPDAARGVAIASSSDGLPEKDKADLEDIGGHAATTPAAGSIKPGAGGSVVRTTSSPSGSANPAAVPGTGMGSLPMDPGQYFSTGPALTSAPVQYLSAQSPYTMQPQPAQPAQPMFMNDFMAPFAATAMAPMQGVASASQTTGQSPNGVAYPGLAPTSAISYASPMLAMPGEQPQPMQYLSVQQPVSAVAPQPVSYTPYSLPMTTATGPEGAEQVISGQPQPVQYLSAPQAISAAAPQPVSYSPYSLPMAAATGPEGAEQVISGQPQPVSALNAPLGGLSGSPFGAMQAQPMVDYAPPTVPATISAYSTAQPLAPYQAGVQSYTTAPVSYSTYMPPSTTYPPPATTYPAVTYSEAPPAEQPQVVPATTTAAPVYQNLPSTTSASAPQPVQAMQPAQAVSAMSALTPQVVNYSNYMPEQPEQVRYIPAAQPFSAAAQPLGNDMVAPTAATSFSPAQQWPLAQPQQPSFTPPLMAPSQPYSYGQQLSFMPPLQAPFQFGDGAGLPPAGVPPAGAPPAGAPPAGAPPAGAVYAAPAATPAASFMPPPEVPAAQPQQVPVYAAPMKSSPAPAPAAAAAPVPTPGQPGMVYAAPAQELSNPGPMAAPSPFPPAAPLSFTPPAAYAPAPGKQYSYTPPAKPYSYTPAVQYASSAPYVSPSVPGMQPLPGSGSSGRAAISAAAAILLVQGRRGRGYSGATRTRAATPGQVEVPPSTGLGVPEELQDISIAGRDVDTPHWSEKPLEDAQGGLTLEQLDWPNVHGLACASSGLLFLFELVRFCAGQPPSDFECYAAAVIYAVIYASRFDGIRTLAPHFRVTFYATTGWTVYYIAHLLAATNPVIFGHWVYPAGIVFLASSIYFYKHWIERMYRHYVEDRFRPYYVPGLVGLMYFHWLDTVDMLNQWLDPQYWEHVVVDLPDQAWTIADVRLTGLFMAPKAQAHFVGPSEGYPLARCLDGSSGLYYFSEGWGSGVSKFQVFHEGGGFCASDADCLKRSRSSLGSTAKDSSTMDFGSLNNLKLSRSQDENPLMYNWNHVYLRYCDGGYFSGEAAEPVKVDDSVIYFRGKHITQAVFQDLTKFGLSNATDVVISGCSAGAIRVFAHLDELKDLVSGFSPSARVVGLPDSGFYMDLDIFTPLKRYVVKRQAATSLLNAGCASEHRDHLEKCLIGSVVAAFLKTPFFVFQSRFDLDQQSCEMGSACRASKGCIMDYAANLSETLHQVVTHPQRGVFLDSCPRHCSYGKRPLDDKSGLSQLQAFSAWYAGGESKYGQGVVYKCDKQYVKHQAEASGMSWEGATQSSTALFMITLHNKGVLTGGKNTLITVLFTIFVPALFLTGTHATLQVSSFEVSPALPEGLELDASTGIISGALPNKLLDEATYTVVAKNEAGEAQAELCFAVKETPPVTFSYPTALAVLDVGQAVSWAPTIEGGDATKWSVSPDLPPGLVLGADTGAITGAPTQAAEPAAYTFCAANSGGEVTTTLQLEVKGVGPKPPNYGLEEGGAVLFVGEAVDLSPQAAGDATFSVSPDLPDGLRFDEATGRVTGTPLSPLPTTDFQVTATTGSGSADSQLTLTIRPEKPHDLRYPEISGAYSLGQEVKLEAEAPCGPDDLQYGLLDLRRKAMIAEGKPIDHAGSIIVHRADGFDLDKTIFKSVDKKLPRMMAQERLSVEVYWSDRSTTQISESFNKVPAAPRFDAPILEFMQTECNFCMEHADGSFMDHLRFCFEYSMAHFKGHSPRVMFLHSILGVGTNYFPMEKEKIPKLRELVNEVEMKQIEAFPSILRLLYHGQLMDELLADAETLPKTLQSISFHRVIDNEELVLTAEEFWVALNYQLMHQLDFLPV</sequence>
<dbReference type="InterPro" id="IPR013783">
    <property type="entry name" value="Ig-like_fold"/>
</dbReference>
<keyword evidence="2" id="KW-1133">Transmembrane helix</keyword>
<feature type="compositionally biased region" description="Polar residues" evidence="1">
    <location>
        <begin position="1507"/>
        <end position="1517"/>
    </location>
</feature>
<dbReference type="PANTHER" id="PTHR21562">
    <property type="entry name" value="NOTUM-RELATED"/>
    <property type="match status" value="1"/>
</dbReference>
<dbReference type="SUPFAM" id="SSF49313">
    <property type="entry name" value="Cadherin-like"/>
    <property type="match status" value="1"/>
</dbReference>
<dbReference type="Gene3D" id="2.60.40.10">
    <property type="entry name" value="Immunoglobulins"/>
    <property type="match status" value="3"/>
</dbReference>
<name>A0A812TD73_9DINO</name>
<dbReference type="EMBL" id="CAJNJA010024064">
    <property type="protein sequence ID" value="CAE7521563.1"/>
    <property type="molecule type" value="Genomic_DNA"/>
</dbReference>
<proteinExistence type="predicted"/>
<dbReference type="GO" id="GO:0016787">
    <property type="term" value="F:hydrolase activity"/>
    <property type="evidence" value="ECO:0007669"/>
    <property type="project" value="InterPro"/>
</dbReference>
<dbReference type="Pfam" id="PF05345">
    <property type="entry name" value="He_PIG"/>
    <property type="match status" value="3"/>
</dbReference>
<dbReference type="PANTHER" id="PTHR21562:SF67">
    <property type="entry name" value="PECTIN ACETYLESTERASE"/>
    <property type="match status" value="1"/>
</dbReference>
<dbReference type="InterPro" id="IPR004963">
    <property type="entry name" value="PAE/NOTUM"/>
</dbReference>
<dbReference type="OrthoDB" id="2015280at2759"/>
<dbReference type="GO" id="GO:0016020">
    <property type="term" value="C:membrane"/>
    <property type="evidence" value="ECO:0007669"/>
    <property type="project" value="InterPro"/>
</dbReference>
<dbReference type="Pfam" id="PF03283">
    <property type="entry name" value="PAE"/>
    <property type="match status" value="1"/>
</dbReference>
<dbReference type="InterPro" id="IPR015919">
    <property type="entry name" value="Cadherin-like_sf"/>
</dbReference>
<gene>
    <name evidence="3" type="primary">PAE11</name>
    <name evidence="3" type="ORF">SNEC2469_LOCUS14922</name>
</gene>
<feature type="compositionally biased region" description="Low complexity" evidence="1">
    <location>
        <begin position="1911"/>
        <end position="1921"/>
    </location>
</feature>
<keyword evidence="4" id="KW-1185">Reference proteome</keyword>
<accession>A0A812TD73</accession>
<feature type="region of interest" description="Disordered" evidence="1">
    <location>
        <begin position="1487"/>
        <end position="1528"/>
    </location>
</feature>
<evidence type="ECO:0000313" key="3">
    <source>
        <dbReference type="EMBL" id="CAE7521563.1"/>
    </source>
</evidence>
<keyword evidence="2" id="KW-0812">Transmembrane</keyword>
<comment type="caution">
    <text evidence="3">The sequence shown here is derived from an EMBL/GenBank/DDBJ whole genome shotgun (WGS) entry which is preliminary data.</text>
</comment>
<reference evidence="3" key="1">
    <citation type="submission" date="2021-02" db="EMBL/GenBank/DDBJ databases">
        <authorList>
            <person name="Dougan E. K."/>
            <person name="Rhodes N."/>
            <person name="Thang M."/>
            <person name="Chan C."/>
        </authorList>
    </citation>
    <scope>NUCLEOTIDE SEQUENCE</scope>
</reference>
<keyword evidence="2" id="KW-0472">Membrane</keyword>
<feature type="region of interest" description="Disordered" evidence="1">
    <location>
        <begin position="2146"/>
        <end position="2166"/>
    </location>
</feature>
<evidence type="ECO:0000313" key="4">
    <source>
        <dbReference type="Proteomes" id="UP000601435"/>
    </source>
</evidence>
<dbReference type="Proteomes" id="UP000601435">
    <property type="component" value="Unassembled WGS sequence"/>
</dbReference>
<evidence type="ECO:0000256" key="1">
    <source>
        <dbReference type="SAM" id="MobiDB-lite"/>
    </source>
</evidence>
<protein>
    <submittedName>
        <fullName evidence="3">PAE11 protein</fullName>
    </submittedName>
</protein>
<organism evidence="3 4">
    <name type="scientific">Symbiodinium necroappetens</name>
    <dbReference type="NCBI Taxonomy" id="1628268"/>
    <lineage>
        <taxon>Eukaryota</taxon>
        <taxon>Sar</taxon>
        <taxon>Alveolata</taxon>
        <taxon>Dinophyceae</taxon>
        <taxon>Suessiales</taxon>
        <taxon>Symbiodiniaceae</taxon>
        <taxon>Symbiodinium</taxon>
    </lineage>
</organism>
<feature type="non-terminal residue" evidence="3">
    <location>
        <position position="1"/>
    </location>
</feature>
<feature type="region of interest" description="Disordered" evidence="1">
    <location>
        <begin position="1947"/>
        <end position="1979"/>
    </location>
</feature>